<evidence type="ECO:0000313" key="1">
    <source>
        <dbReference type="EMBL" id="KCW69863.1"/>
    </source>
</evidence>
<sequence>MIQQNKSWVGCFDTSLRFAASLCKPNFINWYLNASGISQMNKKISKETYDPGTQKTNQLLHRPQIIELTQRWHLLEHPVQVALEGQIP</sequence>
<gene>
    <name evidence="1" type="ORF">EUGRSUZ_F03202</name>
</gene>
<name>A0A059BUC6_EUCGR</name>
<dbReference type="Gramene" id="KCW69863">
    <property type="protein sequence ID" value="KCW69863"/>
    <property type="gene ID" value="EUGRSUZ_F03202"/>
</dbReference>
<dbReference type="InParanoid" id="A0A059BUC6"/>
<protein>
    <submittedName>
        <fullName evidence="1">Uncharacterized protein</fullName>
    </submittedName>
</protein>
<accession>A0A059BUC6</accession>
<organism evidence="1">
    <name type="scientific">Eucalyptus grandis</name>
    <name type="common">Flooded gum</name>
    <dbReference type="NCBI Taxonomy" id="71139"/>
    <lineage>
        <taxon>Eukaryota</taxon>
        <taxon>Viridiplantae</taxon>
        <taxon>Streptophyta</taxon>
        <taxon>Embryophyta</taxon>
        <taxon>Tracheophyta</taxon>
        <taxon>Spermatophyta</taxon>
        <taxon>Magnoliopsida</taxon>
        <taxon>eudicotyledons</taxon>
        <taxon>Gunneridae</taxon>
        <taxon>Pentapetalae</taxon>
        <taxon>rosids</taxon>
        <taxon>malvids</taxon>
        <taxon>Myrtales</taxon>
        <taxon>Myrtaceae</taxon>
        <taxon>Myrtoideae</taxon>
        <taxon>Eucalypteae</taxon>
        <taxon>Eucalyptus</taxon>
    </lineage>
</organism>
<dbReference type="AlphaFoldDB" id="A0A059BUC6"/>
<dbReference type="EMBL" id="KK198758">
    <property type="protein sequence ID" value="KCW69863.1"/>
    <property type="molecule type" value="Genomic_DNA"/>
</dbReference>
<proteinExistence type="predicted"/>
<reference evidence="1" key="1">
    <citation type="submission" date="2013-07" db="EMBL/GenBank/DDBJ databases">
        <title>The genome of Eucalyptus grandis.</title>
        <authorList>
            <person name="Schmutz J."/>
            <person name="Hayes R."/>
            <person name="Myburg A."/>
            <person name="Tuskan G."/>
            <person name="Grattapaglia D."/>
            <person name="Rokhsar D.S."/>
        </authorList>
    </citation>
    <scope>NUCLEOTIDE SEQUENCE</scope>
    <source>
        <tissue evidence="1">Leaf extractions</tissue>
    </source>
</reference>